<evidence type="ECO:0000259" key="2">
    <source>
        <dbReference type="Pfam" id="PF13472"/>
    </source>
</evidence>
<proteinExistence type="predicted"/>
<organism evidence="3 4">
    <name type="scientific">Myceligenerans salitolerans</name>
    <dbReference type="NCBI Taxonomy" id="1230528"/>
    <lineage>
        <taxon>Bacteria</taxon>
        <taxon>Bacillati</taxon>
        <taxon>Actinomycetota</taxon>
        <taxon>Actinomycetes</taxon>
        <taxon>Micrococcales</taxon>
        <taxon>Promicromonosporaceae</taxon>
        <taxon>Myceligenerans</taxon>
    </lineage>
</organism>
<evidence type="ECO:0000313" key="3">
    <source>
        <dbReference type="EMBL" id="MBO0610953.1"/>
    </source>
</evidence>
<dbReference type="SUPFAM" id="SSF52266">
    <property type="entry name" value="SGNH hydrolase"/>
    <property type="match status" value="1"/>
</dbReference>
<dbReference type="CDD" id="cd01832">
    <property type="entry name" value="SGNH_hydrolase_like_1"/>
    <property type="match status" value="1"/>
</dbReference>
<comment type="caution">
    <text evidence="3">The sequence shown here is derived from an EMBL/GenBank/DDBJ whole genome shotgun (WGS) entry which is preliminary data.</text>
</comment>
<evidence type="ECO:0000256" key="1">
    <source>
        <dbReference type="SAM" id="MobiDB-lite"/>
    </source>
</evidence>
<name>A0ABS3ID82_9MICO</name>
<protein>
    <submittedName>
        <fullName evidence="3">SGNH/GDSL hydrolase family protein</fullName>
    </submittedName>
</protein>
<evidence type="ECO:0000313" key="4">
    <source>
        <dbReference type="Proteomes" id="UP000664617"/>
    </source>
</evidence>
<feature type="compositionally biased region" description="Polar residues" evidence="1">
    <location>
        <begin position="1"/>
        <end position="12"/>
    </location>
</feature>
<sequence>MFDVSATSPQNPERSHDSASSRATASSGPAVPLPASAAQPAPSTRPVAPGPRTPAPEPAAAPAENVASPAGSAAEPDDTPRWTRYVAIGDSFTEGLWDPYPGLEDTQRGWADRLATSLSERRIAAGEPAIEYANLAIRGRLLRPIIAEQLDVALGVEPDLVSLIGGGNDILRPGVDLEAICSALEDAVVRIRATGADVLMGTGFKAGGTLAWTNSRVGVYNANIWSIARRHGAHVIDLWGLRALFDLRMWSADRIHLLPEGHERVKNAALVGLGLAPDDPAWDTPLPPAPRPTLIAATRENAAWAREHVGPWVKRRVTGKSSGDGRTPKWPAPGAWPRS</sequence>
<feature type="region of interest" description="Disordered" evidence="1">
    <location>
        <begin position="315"/>
        <end position="339"/>
    </location>
</feature>
<keyword evidence="3" id="KW-0378">Hydrolase</keyword>
<gene>
    <name evidence="3" type="ORF">J0911_18160</name>
</gene>
<feature type="compositionally biased region" description="Low complexity" evidence="1">
    <location>
        <begin position="60"/>
        <end position="71"/>
    </location>
</feature>
<dbReference type="InterPro" id="IPR013830">
    <property type="entry name" value="SGNH_hydro"/>
</dbReference>
<dbReference type="InterPro" id="IPR053140">
    <property type="entry name" value="GDSL_Rv0518-like"/>
</dbReference>
<feature type="region of interest" description="Disordered" evidence="1">
    <location>
        <begin position="1"/>
        <end position="81"/>
    </location>
</feature>
<dbReference type="Gene3D" id="3.40.50.1110">
    <property type="entry name" value="SGNH hydrolase"/>
    <property type="match status" value="1"/>
</dbReference>
<dbReference type="Proteomes" id="UP000664617">
    <property type="component" value="Unassembled WGS sequence"/>
</dbReference>
<feature type="compositionally biased region" description="Low complexity" evidence="1">
    <location>
        <begin position="29"/>
        <end position="47"/>
    </location>
</feature>
<reference evidence="4" key="1">
    <citation type="submission" date="2023-07" db="EMBL/GenBank/DDBJ databases">
        <title>Myceligenerans salitolerans sp. nov., a halotolerant actinomycete isolated from a salt lake in Xinjiang, China.</title>
        <authorList>
            <person name="Guan T."/>
        </authorList>
    </citation>
    <scope>NUCLEOTIDE SEQUENCE [LARGE SCALE GENOMIC DNA]</scope>
    <source>
        <strain evidence="4">XHU 5031</strain>
    </source>
</reference>
<accession>A0ABS3ID82</accession>
<feature type="domain" description="SGNH hydrolase-type esterase" evidence="2">
    <location>
        <begin position="87"/>
        <end position="264"/>
    </location>
</feature>
<dbReference type="GO" id="GO:0016787">
    <property type="term" value="F:hydrolase activity"/>
    <property type="evidence" value="ECO:0007669"/>
    <property type="project" value="UniProtKB-KW"/>
</dbReference>
<dbReference type="PANTHER" id="PTHR43784">
    <property type="entry name" value="GDSL-LIKE LIPASE/ACYLHYDROLASE, PUTATIVE (AFU_ORTHOLOGUE AFUA_2G00820)-RELATED"/>
    <property type="match status" value="1"/>
</dbReference>
<dbReference type="InterPro" id="IPR036514">
    <property type="entry name" value="SGNH_hydro_sf"/>
</dbReference>
<keyword evidence="4" id="KW-1185">Reference proteome</keyword>
<dbReference type="EMBL" id="JAFMPK010000048">
    <property type="protein sequence ID" value="MBO0610953.1"/>
    <property type="molecule type" value="Genomic_DNA"/>
</dbReference>
<feature type="compositionally biased region" description="Pro residues" evidence="1">
    <location>
        <begin position="48"/>
        <end position="59"/>
    </location>
</feature>
<dbReference type="PANTHER" id="PTHR43784:SF2">
    <property type="entry name" value="GDSL-LIKE LIPASE_ACYLHYDROLASE, PUTATIVE (AFU_ORTHOLOGUE AFUA_2G00820)-RELATED"/>
    <property type="match status" value="1"/>
</dbReference>
<dbReference type="Pfam" id="PF13472">
    <property type="entry name" value="Lipase_GDSL_2"/>
    <property type="match status" value="1"/>
</dbReference>